<organism evidence="9 10">
    <name type="scientific">Strongyloides papillosus</name>
    <name type="common">Intestinal threadworm</name>
    <dbReference type="NCBI Taxonomy" id="174720"/>
    <lineage>
        <taxon>Eukaryota</taxon>
        <taxon>Metazoa</taxon>
        <taxon>Ecdysozoa</taxon>
        <taxon>Nematoda</taxon>
        <taxon>Chromadorea</taxon>
        <taxon>Rhabditida</taxon>
        <taxon>Tylenchina</taxon>
        <taxon>Panagrolaimomorpha</taxon>
        <taxon>Strongyloidoidea</taxon>
        <taxon>Strongyloididae</taxon>
        <taxon>Strongyloides</taxon>
    </lineage>
</organism>
<dbReference type="WBParaSite" id="SPAL_0000862500.1">
    <property type="protein sequence ID" value="SPAL_0000862500.1"/>
    <property type="gene ID" value="SPAL_0000862500"/>
</dbReference>
<dbReference type="Pfam" id="PF00328">
    <property type="entry name" value="His_Phos_2"/>
    <property type="match status" value="1"/>
</dbReference>
<dbReference type="InterPro" id="IPR033379">
    <property type="entry name" value="Acid_Pase_AS"/>
</dbReference>
<evidence type="ECO:0000256" key="7">
    <source>
        <dbReference type="ARBA" id="ARBA00023180"/>
    </source>
</evidence>
<dbReference type="AlphaFoldDB" id="A0A0N5BRY0"/>
<reference evidence="10" key="1">
    <citation type="submission" date="2017-02" db="UniProtKB">
        <authorList>
            <consortium name="WormBaseParasite"/>
        </authorList>
    </citation>
    <scope>IDENTIFICATION</scope>
</reference>
<keyword evidence="4 8" id="KW-0732">Signal</keyword>
<keyword evidence="5" id="KW-0378">Hydrolase</keyword>
<dbReference type="Proteomes" id="UP000046392">
    <property type="component" value="Unplaced"/>
</dbReference>
<keyword evidence="6" id="KW-1015">Disulfide bond</keyword>
<dbReference type="STRING" id="174720.A0A0N5BRY0"/>
<feature type="signal peptide" evidence="8">
    <location>
        <begin position="1"/>
        <end position="20"/>
    </location>
</feature>
<proteinExistence type="inferred from homology"/>
<evidence type="ECO:0000256" key="8">
    <source>
        <dbReference type="SAM" id="SignalP"/>
    </source>
</evidence>
<accession>A0A0N5BRY0</accession>
<dbReference type="Gene3D" id="3.40.50.1240">
    <property type="entry name" value="Phosphoglycerate mutase-like"/>
    <property type="match status" value="1"/>
</dbReference>
<evidence type="ECO:0000313" key="9">
    <source>
        <dbReference type="Proteomes" id="UP000046392"/>
    </source>
</evidence>
<sequence length="390" mass="46262">MNFYKIILFIIVLMIDVVLSNEKRKLLLVSSMWRHGSRSPCILINGTKYKENYWKRPLENLIYSGQIDMMKQGKKLRERYINNLKFLSSETNPNEFFIRSTNYTRTIESANILLSSFVRGPSKFYPLSPEWLTNYTPIAIYTDFFGHPYIWKLSVCRKFEVAKRNREQSINSIKFRIKNKDISEYILNVAKINNESTISCIFDYFNIIKKENLEFPEQMTKSYFRKFKKFFNNYYLHSFGEALLGDFEDVDLIKYSGGIILKNIFENFNNKITNGETSENNFEAKFYGYSVHDYFIHPILLALNIKKQVLGNNYIDTGAMVIFELYQNLIYNDFDILILYSKNSTSPFEKVTKYVPECHFNDYCNYKIVYNQISKYIPNNILTECQLPVF</sequence>
<dbReference type="PANTHER" id="PTHR11567:SF211">
    <property type="entry name" value="PROSTATIC ACID PHOSPHATASE"/>
    <property type="match status" value="1"/>
</dbReference>
<protein>
    <recommendedName>
        <fullName evidence="3">acid phosphatase</fullName>
        <ecNumber evidence="3">3.1.3.2</ecNumber>
    </recommendedName>
</protein>
<dbReference type="InterPro" id="IPR050645">
    <property type="entry name" value="Histidine_acid_phosphatase"/>
</dbReference>
<keyword evidence="7" id="KW-0325">Glycoprotein</keyword>
<evidence type="ECO:0000256" key="6">
    <source>
        <dbReference type="ARBA" id="ARBA00023157"/>
    </source>
</evidence>
<dbReference type="EC" id="3.1.3.2" evidence="3"/>
<dbReference type="SUPFAM" id="SSF53254">
    <property type="entry name" value="Phosphoglycerate mutase-like"/>
    <property type="match status" value="1"/>
</dbReference>
<evidence type="ECO:0000256" key="4">
    <source>
        <dbReference type="ARBA" id="ARBA00022729"/>
    </source>
</evidence>
<evidence type="ECO:0000256" key="3">
    <source>
        <dbReference type="ARBA" id="ARBA00012646"/>
    </source>
</evidence>
<evidence type="ECO:0000256" key="1">
    <source>
        <dbReference type="ARBA" id="ARBA00000032"/>
    </source>
</evidence>
<evidence type="ECO:0000256" key="2">
    <source>
        <dbReference type="ARBA" id="ARBA00005375"/>
    </source>
</evidence>
<dbReference type="GO" id="GO:0003993">
    <property type="term" value="F:acid phosphatase activity"/>
    <property type="evidence" value="ECO:0007669"/>
    <property type="project" value="UniProtKB-EC"/>
</dbReference>
<keyword evidence="9" id="KW-1185">Reference proteome</keyword>
<comment type="similarity">
    <text evidence="2">Belongs to the histidine acid phosphatase family.</text>
</comment>
<comment type="catalytic activity">
    <reaction evidence="1">
        <text>a phosphate monoester + H2O = an alcohol + phosphate</text>
        <dbReference type="Rhea" id="RHEA:15017"/>
        <dbReference type="ChEBI" id="CHEBI:15377"/>
        <dbReference type="ChEBI" id="CHEBI:30879"/>
        <dbReference type="ChEBI" id="CHEBI:43474"/>
        <dbReference type="ChEBI" id="CHEBI:67140"/>
        <dbReference type="EC" id="3.1.3.2"/>
    </reaction>
</comment>
<dbReference type="InterPro" id="IPR000560">
    <property type="entry name" value="His_Pase_clade-2"/>
</dbReference>
<dbReference type="PANTHER" id="PTHR11567">
    <property type="entry name" value="ACID PHOSPHATASE-RELATED"/>
    <property type="match status" value="1"/>
</dbReference>
<evidence type="ECO:0000256" key="5">
    <source>
        <dbReference type="ARBA" id="ARBA00022801"/>
    </source>
</evidence>
<dbReference type="PROSITE" id="PS00616">
    <property type="entry name" value="HIS_ACID_PHOSPHAT_1"/>
    <property type="match status" value="1"/>
</dbReference>
<evidence type="ECO:0000313" key="10">
    <source>
        <dbReference type="WBParaSite" id="SPAL_0000862500.1"/>
    </source>
</evidence>
<feature type="chain" id="PRO_5005894772" description="acid phosphatase" evidence="8">
    <location>
        <begin position="21"/>
        <end position="390"/>
    </location>
</feature>
<dbReference type="CDD" id="cd07061">
    <property type="entry name" value="HP_HAP_like"/>
    <property type="match status" value="1"/>
</dbReference>
<dbReference type="InterPro" id="IPR029033">
    <property type="entry name" value="His_PPase_superfam"/>
</dbReference>
<name>A0A0N5BRY0_STREA</name>